<feature type="transmembrane region" description="Helical" evidence="1">
    <location>
        <begin position="7"/>
        <end position="26"/>
    </location>
</feature>
<dbReference type="InterPro" id="IPR046513">
    <property type="entry name" value="DUF6691"/>
</dbReference>
<name>A0A3B0WQB4_9ZZZZ</name>
<organism evidence="2">
    <name type="scientific">hydrothermal vent metagenome</name>
    <dbReference type="NCBI Taxonomy" id="652676"/>
    <lineage>
        <taxon>unclassified sequences</taxon>
        <taxon>metagenomes</taxon>
        <taxon>ecological metagenomes</taxon>
    </lineage>
</organism>
<protein>
    <submittedName>
        <fullName evidence="2">Uncharacterized protein</fullName>
    </submittedName>
</protein>
<accession>A0A3B0WQB4</accession>
<dbReference type="Pfam" id="PF20398">
    <property type="entry name" value="DUF6691"/>
    <property type="match status" value="1"/>
</dbReference>
<evidence type="ECO:0000256" key="1">
    <source>
        <dbReference type="SAM" id="Phobius"/>
    </source>
</evidence>
<proteinExistence type="predicted"/>
<keyword evidence="1" id="KW-0472">Membrane</keyword>
<reference evidence="2" key="1">
    <citation type="submission" date="2018-06" db="EMBL/GenBank/DDBJ databases">
        <authorList>
            <person name="Zhirakovskaya E."/>
        </authorList>
    </citation>
    <scope>NUCLEOTIDE SEQUENCE</scope>
</reference>
<feature type="transmembrane region" description="Helical" evidence="1">
    <location>
        <begin position="110"/>
        <end position="130"/>
    </location>
</feature>
<keyword evidence="1" id="KW-0812">Transmembrane</keyword>
<keyword evidence="1" id="KW-1133">Transmembrane helix</keyword>
<feature type="transmembrane region" description="Helical" evidence="1">
    <location>
        <begin position="38"/>
        <end position="57"/>
    </location>
</feature>
<dbReference type="EMBL" id="UOFB01000105">
    <property type="protein sequence ID" value="VAW45894.1"/>
    <property type="molecule type" value="Genomic_DNA"/>
</dbReference>
<dbReference type="AlphaFoldDB" id="A0A3B0WQB4"/>
<evidence type="ECO:0000313" key="2">
    <source>
        <dbReference type="EMBL" id="VAW45894.1"/>
    </source>
</evidence>
<gene>
    <name evidence="2" type="ORF">MNBD_GAMMA04-1113</name>
</gene>
<sequence>MKHFYTLIIGILFGIILIKSEVISVFRIQKMFRFEEAHMYLVIGSAVVVGALSVFLIKRFDMKTVTGEPISIKEKKFQKGTVFGGLLYGAGWAISGSCPGPVYAQIGSGAYIAIITFLAAIGGVYLYAFLEPKLPH</sequence>
<feature type="transmembrane region" description="Helical" evidence="1">
    <location>
        <begin position="82"/>
        <end position="104"/>
    </location>
</feature>